<evidence type="ECO:0000259" key="1">
    <source>
        <dbReference type="PROSITE" id="PS50191"/>
    </source>
</evidence>
<dbReference type="SUPFAM" id="SSF46938">
    <property type="entry name" value="CRAL/TRIO N-terminal domain"/>
    <property type="match status" value="1"/>
</dbReference>
<dbReference type="Pfam" id="PF00650">
    <property type="entry name" value="CRAL_TRIO"/>
    <property type="match status" value="1"/>
</dbReference>
<dbReference type="InterPro" id="IPR051064">
    <property type="entry name" value="SEC14/CRAL-TRIO_domain"/>
</dbReference>
<name>A0A9N8DHB4_9STRA</name>
<dbReference type="SMART" id="SM00516">
    <property type="entry name" value="SEC14"/>
    <property type="match status" value="1"/>
</dbReference>
<dbReference type="SMART" id="SM01100">
    <property type="entry name" value="CRAL_TRIO_N"/>
    <property type="match status" value="1"/>
</dbReference>
<proteinExistence type="predicted"/>
<dbReference type="SUPFAM" id="SSF52087">
    <property type="entry name" value="CRAL/TRIO domain"/>
    <property type="match status" value="1"/>
</dbReference>
<dbReference type="EMBL" id="CAICTM010000142">
    <property type="protein sequence ID" value="CAB9502674.1"/>
    <property type="molecule type" value="Genomic_DNA"/>
</dbReference>
<dbReference type="InterPro" id="IPR011074">
    <property type="entry name" value="CRAL/TRIO_N_dom"/>
</dbReference>
<protein>
    <submittedName>
        <fullName evidence="2">SEC14 cytosolic factor</fullName>
    </submittedName>
</protein>
<dbReference type="PROSITE" id="PS50191">
    <property type="entry name" value="CRAL_TRIO"/>
    <property type="match status" value="1"/>
</dbReference>
<dbReference type="PANTHER" id="PTHR23324">
    <property type="entry name" value="SEC14 RELATED PROTEIN"/>
    <property type="match status" value="1"/>
</dbReference>
<dbReference type="CDD" id="cd00170">
    <property type="entry name" value="SEC14"/>
    <property type="match status" value="1"/>
</dbReference>
<dbReference type="InterPro" id="IPR036865">
    <property type="entry name" value="CRAL-TRIO_dom_sf"/>
</dbReference>
<dbReference type="InterPro" id="IPR001251">
    <property type="entry name" value="CRAL-TRIO_dom"/>
</dbReference>
<reference evidence="2" key="1">
    <citation type="submission" date="2020-06" db="EMBL/GenBank/DDBJ databases">
        <authorList>
            <consortium name="Plant Systems Biology data submission"/>
        </authorList>
    </citation>
    <scope>NUCLEOTIDE SEQUENCE</scope>
    <source>
        <strain evidence="2">D6</strain>
    </source>
</reference>
<gene>
    <name evidence="2" type="ORF">SEMRO_143_G066490.1</name>
</gene>
<dbReference type="Proteomes" id="UP001153069">
    <property type="component" value="Unassembled WGS sequence"/>
</dbReference>
<keyword evidence="3" id="KW-1185">Reference proteome</keyword>
<dbReference type="PANTHER" id="PTHR23324:SF83">
    <property type="entry name" value="SEC14-LIKE PROTEIN 2"/>
    <property type="match status" value="1"/>
</dbReference>
<dbReference type="OrthoDB" id="59899at2759"/>
<dbReference type="InterPro" id="IPR036273">
    <property type="entry name" value="CRAL/TRIO_N_dom_sf"/>
</dbReference>
<evidence type="ECO:0000313" key="3">
    <source>
        <dbReference type="Proteomes" id="UP001153069"/>
    </source>
</evidence>
<accession>A0A9N8DHB4</accession>
<organism evidence="2 3">
    <name type="scientific">Seminavis robusta</name>
    <dbReference type="NCBI Taxonomy" id="568900"/>
    <lineage>
        <taxon>Eukaryota</taxon>
        <taxon>Sar</taxon>
        <taxon>Stramenopiles</taxon>
        <taxon>Ochrophyta</taxon>
        <taxon>Bacillariophyta</taxon>
        <taxon>Bacillariophyceae</taxon>
        <taxon>Bacillariophycidae</taxon>
        <taxon>Naviculales</taxon>
        <taxon>Naviculaceae</taxon>
        <taxon>Seminavis</taxon>
    </lineage>
</organism>
<dbReference type="Gene3D" id="3.40.525.10">
    <property type="entry name" value="CRAL-TRIO lipid binding domain"/>
    <property type="match status" value="1"/>
</dbReference>
<comment type="caution">
    <text evidence="2">The sequence shown here is derived from an EMBL/GenBank/DDBJ whole genome shotgun (WGS) entry which is preliminary data.</text>
</comment>
<sequence>MTLVNVRVVPIYSGSLAELADGRNNCKIVSKSKDPTDNGDFVSPDYGVPFESYLNLYHGMKVDPSKIIHYQQMNPEQQATYREFLKRVRKHDFEADGVDTSGTLQPFVQPDDMTCLRFLQADKYNADMALDRLVKSLKWSHEFQLARVISNPPPKLQTYRQIRVRGYMGRTRDGMPIFCERLGGMMNGIQSKEGRAFKEEDWLHCFIYDLGVIMKEFRQSYIENSGVYSPSKHPITWKAMWIIDAGGMNPFKAMKSTHTLKILDALTEPNFPEIAGPVVLINVHPIVMGVWRIVRSFLDPVTVEKITLDSGVPTEFLRKKIPEHVIFEEFGGTNKSKSFPQSIYV</sequence>
<evidence type="ECO:0000313" key="2">
    <source>
        <dbReference type="EMBL" id="CAB9502674.1"/>
    </source>
</evidence>
<dbReference type="AlphaFoldDB" id="A0A9N8DHB4"/>
<dbReference type="GO" id="GO:0005737">
    <property type="term" value="C:cytoplasm"/>
    <property type="evidence" value="ECO:0007669"/>
    <property type="project" value="TreeGrafter"/>
</dbReference>
<feature type="domain" description="CRAL-TRIO" evidence="1">
    <location>
        <begin position="155"/>
        <end position="338"/>
    </location>
</feature>